<evidence type="ECO:0000313" key="2">
    <source>
        <dbReference type="EMBL" id="KAJ1365829.1"/>
    </source>
</evidence>
<organism evidence="2 3">
    <name type="scientific">Parelaphostrongylus tenuis</name>
    <name type="common">Meningeal worm</name>
    <dbReference type="NCBI Taxonomy" id="148309"/>
    <lineage>
        <taxon>Eukaryota</taxon>
        <taxon>Metazoa</taxon>
        <taxon>Ecdysozoa</taxon>
        <taxon>Nematoda</taxon>
        <taxon>Chromadorea</taxon>
        <taxon>Rhabditida</taxon>
        <taxon>Rhabditina</taxon>
        <taxon>Rhabditomorpha</taxon>
        <taxon>Strongyloidea</taxon>
        <taxon>Metastrongylidae</taxon>
        <taxon>Parelaphostrongylus</taxon>
    </lineage>
</organism>
<feature type="region of interest" description="Disordered" evidence="1">
    <location>
        <begin position="26"/>
        <end position="55"/>
    </location>
</feature>
<dbReference type="Proteomes" id="UP001196413">
    <property type="component" value="Unassembled WGS sequence"/>
</dbReference>
<dbReference type="AlphaFoldDB" id="A0AAD5QXD2"/>
<gene>
    <name evidence="2" type="ORF">KIN20_026269</name>
</gene>
<evidence type="ECO:0000313" key="3">
    <source>
        <dbReference type="Proteomes" id="UP001196413"/>
    </source>
</evidence>
<feature type="compositionally biased region" description="Low complexity" evidence="1">
    <location>
        <begin position="40"/>
        <end position="55"/>
    </location>
</feature>
<evidence type="ECO:0000256" key="1">
    <source>
        <dbReference type="SAM" id="MobiDB-lite"/>
    </source>
</evidence>
<keyword evidence="3" id="KW-1185">Reference proteome</keyword>
<protein>
    <submittedName>
        <fullName evidence="2">Uncharacterized protein</fullName>
    </submittedName>
</protein>
<dbReference type="EMBL" id="JAHQIW010005370">
    <property type="protein sequence ID" value="KAJ1365829.1"/>
    <property type="molecule type" value="Genomic_DNA"/>
</dbReference>
<sequence length="55" mass="5779">MGSWPNATRQSVLDRAVRMLAIEDSLPHSMKSGMLNEQNGSGISGSTSGESEALS</sequence>
<reference evidence="2" key="1">
    <citation type="submission" date="2021-06" db="EMBL/GenBank/DDBJ databases">
        <title>Parelaphostrongylus tenuis whole genome reference sequence.</title>
        <authorList>
            <person name="Garwood T.J."/>
            <person name="Larsen P.A."/>
            <person name="Fountain-Jones N.M."/>
            <person name="Garbe J.R."/>
            <person name="Macchietto M.G."/>
            <person name="Kania S.A."/>
            <person name="Gerhold R.W."/>
            <person name="Richards J.E."/>
            <person name="Wolf T.M."/>
        </authorList>
    </citation>
    <scope>NUCLEOTIDE SEQUENCE</scope>
    <source>
        <strain evidence="2">MNPRO001-30</strain>
        <tissue evidence="2">Meninges</tissue>
    </source>
</reference>
<comment type="caution">
    <text evidence="2">The sequence shown here is derived from an EMBL/GenBank/DDBJ whole genome shotgun (WGS) entry which is preliminary data.</text>
</comment>
<accession>A0AAD5QXD2</accession>
<proteinExistence type="predicted"/>
<name>A0AAD5QXD2_PARTN</name>